<reference evidence="2" key="1">
    <citation type="submission" date="2020-03" db="EMBL/GenBank/DDBJ databases">
        <title>The deep terrestrial virosphere.</title>
        <authorList>
            <person name="Holmfeldt K."/>
            <person name="Nilsson E."/>
            <person name="Simone D."/>
            <person name="Lopez-Fernandez M."/>
            <person name="Wu X."/>
            <person name="de Brujin I."/>
            <person name="Lundin D."/>
            <person name="Andersson A."/>
            <person name="Bertilsson S."/>
            <person name="Dopson M."/>
        </authorList>
    </citation>
    <scope>NUCLEOTIDE SEQUENCE</scope>
    <source>
        <strain evidence="1">MM171A00331</strain>
        <strain evidence="2">MM171B00210</strain>
    </source>
</reference>
<evidence type="ECO:0000313" key="1">
    <source>
        <dbReference type="EMBL" id="QJB00595.1"/>
    </source>
</evidence>
<dbReference type="AlphaFoldDB" id="A0A6M3MH52"/>
<organism evidence="2">
    <name type="scientific">viral metagenome</name>
    <dbReference type="NCBI Taxonomy" id="1070528"/>
    <lineage>
        <taxon>unclassified sequences</taxon>
        <taxon>metagenomes</taxon>
        <taxon>organismal metagenomes</taxon>
    </lineage>
</organism>
<dbReference type="EMBL" id="MT143889">
    <property type="protein sequence ID" value="QJB04719.1"/>
    <property type="molecule type" value="Genomic_DNA"/>
</dbReference>
<evidence type="ECO:0000313" key="2">
    <source>
        <dbReference type="EMBL" id="QJB04719.1"/>
    </source>
</evidence>
<accession>A0A6M3MH52</accession>
<dbReference type="EMBL" id="MT143697">
    <property type="protein sequence ID" value="QJB00595.1"/>
    <property type="molecule type" value="Genomic_DNA"/>
</dbReference>
<gene>
    <name evidence="1" type="ORF">MM171A00331_0012</name>
    <name evidence="2" type="ORF">MM171B00210_0030</name>
</gene>
<name>A0A6M3MH52_9ZZZZ</name>
<sequence>MSKVIQTYPRPRVTTRIAATEIPLHLCLETLNDISDIGCYQENAAIEVDGVIFVKDAP</sequence>
<proteinExistence type="predicted"/>
<protein>
    <submittedName>
        <fullName evidence="2">Uncharacterized protein</fullName>
    </submittedName>
</protein>